<organism evidence="2">
    <name type="scientific">Tanacetum cinerariifolium</name>
    <name type="common">Dalmatian daisy</name>
    <name type="synonym">Chrysanthemum cinerariifolium</name>
    <dbReference type="NCBI Taxonomy" id="118510"/>
    <lineage>
        <taxon>Eukaryota</taxon>
        <taxon>Viridiplantae</taxon>
        <taxon>Streptophyta</taxon>
        <taxon>Embryophyta</taxon>
        <taxon>Tracheophyta</taxon>
        <taxon>Spermatophyta</taxon>
        <taxon>Magnoliopsida</taxon>
        <taxon>eudicotyledons</taxon>
        <taxon>Gunneridae</taxon>
        <taxon>Pentapetalae</taxon>
        <taxon>asterids</taxon>
        <taxon>campanulids</taxon>
        <taxon>Asterales</taxon>
        <taxon>Asteraceae</taxon>
        <taxon>Asteroideae</taxon>
        <taxon>Anthemideae</taxon>
        <taxon>Anthemidinae</taxon>
        <taxon>Tanacetum</taxon>
    </lineage>
</organism>
<protein>
    <submittedName>
        <fullName evidence="2">Uncharacterized protein</fullName>
    </submittedName>
</protein>
<feature type="non-terminal residue" evidence="2">
    <location>
        <position position="1"/>
    </location>
</feature>
<dbReference type="EMBL" id="BKCJ011419153">
    <property type="protein sequence ID" value="GFD31953.1"/>
    <property type="molecule type" value="Genomic_DNA"/>
</dbReference>
<dbReference type="AlphaFoldDB" id="A0A699VCN2"/>
<feature type="compositionally biased region" description="Basic and acidic residues" evidence="1">
    <location>
        <begin position="51"/>
        <end position="74"/>
    </location>
</feature>
<evidence type="ECO:0000313" key="2">
    <source>
        <dbReference type="EMBL" id="GFD31953.1"/>
    </source>
</evidence>
<feature type="compositionally biased region" description="Polar residues" evidence="1">
    <location>
        <begin position="75"/>
        <end position="88"/>
    </location>
</feature>
<proteinExistence type="predicted"/>
<gene>
    <name evidence="2" type="ORF">Tci_903922</name>
</gene>
<comment type="caution">
    <text evidence="2">The sequence shown here is derived from an EMBL/GenBank/DDBJ whole genome shotgun (WGS) entry which is preliminary data.</text>
</comment>
<evidence type="ECO:0000256" key="1">
    <source>
        <dbReference type="SAM" id="MobiDB-lite"/>
    </source>
</evidence>
<name>A0A699VCN2_TANCI</name>
<reference evidence="2" key="1">
    <citation type="journal article" date="2019" name="Sci. Rep.">
        <title>Draft genome of Tanacetum cinerariifolium, the natural source of mosquito coil.</title>
        <authorList>
            <person name="Yamashiro T."/>
            <person name="Shiraishi A."/>
            <person name="Satake H."/>
            <person name="Nakayama K."/>
        </authorList>
    </citation>
    <scope>NUCLEOTIDE SEQUENCE</scope>
</reference>
<feature type="region of interest" description="Disordered" evidence="1">
    <location>
        <begin position="1"/>
        <end position="88"/>
    </location>
</feature>
<sequence>NQTNGNAGTKANINAGLAAKKTVPGPQYVLLPLLTSDSQGPERSEDEVADDTGKKSIEFPRKENGVQDPAKEGEATNTNSTNRLNTVSLPVNAVSSSFTTVDPGRERAKRNEFESMFRQDKVTNGNRMFTPISATESTYV</sequence>
<accession>A0A699VCN2</accession>
<feature type="non-terminal residue" evidence="2">
    <location>
        <position position="140"/>
    </location>
</feature>
<feature type="compositionally biased region" description="Polar residues" evidence="1">
    <location>
        <begin position="1"/>
        <end position="12"/>
    </location>
</feature>